<accession>A0A7W8CT03</accession>
<proteinExistence type="predicted"/>
<reference evidence="2 3" key="1">
    <citation type="submission" date="2020-08" db="EMBL/GenBank/DDBJ databases">
        <title>Genomic Encyclopedia of Type Strains, Phase IV (KMG-IV): sequencing the most valuable type-strain genomes for metagenomic binning, comparative biology and taxonomic classification.</title>
        <authorList>
            <person name="Goeker M."/>
        </authorList>
    </citation>
    <scope>NUCLEOTIDE SEQUENCE [LARGE SCALE GENOMIC DNA]</scope>
    <source>
        <strain evidence="2 3">DSM 15895</strain>
    </source>
</reference>
<keyword evidence="3" id="KW-1185">Reference proteome</keyword>
<evidence type="ECO:0000313" key="2">
    <source>
        <dbReference type="EMBL" id="MBB5181093.1"/>
    </source>
</evidence>
<evidence type="ECO:0000256" key="1">
    <source>
        <dbReference type="SAM" id="MobiDB-lite"/>
    </source>
</evidence>
<feature type="compositionally biased region" description="Basic and acidic residues" evidence="1">
    <location>
        <begin position="45"/>
        <end position="63"/>
    </location>
</feature>
<protein>
    <submittedName>
        <fullName evidence="2">PBP1b-binding outer membrane lipoprotein LpoB</fullName>
    </submittedName>
</protein>
<organism evidence="2 3">
    <name type="scientific">Planococcus koreensis</name>
    <dbReference type="NCBI Taxonomy" id="112331"/>
    <lineage>
        <taxon>Bacteria</taxon>
        <taxon>Bacillati</taxon>
        <taxon>Bacillota</taxon>
        <taxon>Bacilli</taxon>
        <taxon>Bacillales</taxon>
        <taxon>Caryophanaceae</taxon>
        <taxon>Planococcus</taxon>
    </lineage>
</organism>
<feature type="region of interest" description="Disordered" evidence="1">
    <location>
        <begin position="19"/>
        <end position="83"/>
    </location>
</feature>
<name>A0A7W8CT03_9BACL</name>
<comment type="caution">
    <text evidence="2">The sequence shown here is derived from an EMBL/GenBank/DDBJ whole genome shotgun (WGS) entry which is preliminary data.</text>
</comment>
<dbReference type="Proteomes" id="UP000525923">
    <property type="component" value="Unassembled WGS sequence"/>
</dbReference>
<dbReference type="RefSeq" id="WP_135503611.1">
    <property type="nucleotide sequence ID" value="NZ_JACHHE010000007.1"/>
</dbReference>
<gene>
    <name evidence="2" type="ORF">HNQ44_002558</name>
</gene>
<sequence length="83" mass="8713">MKNLSVLALSALLLAACGSEESGSTATNEKEQEQATTEQTAAPAEAEKEADEPKESAESDFGKRSNPVPVGQSQLVDVSIYDN</sequence>
<keyword evidence="2" id="KW-0449">Lipoprotein</keyword>
<dbReference type="AlphaFoldDB" id="A0A7W8CT03"/>
<feature type="compositionally biased region" description="Polar residues" evidence="1">
    <location>
        <begin position="71"/>
        <end position="83"/>
    </location>
</feature>
<evidence type="ECO:0000313" key="3">
    <source>
        <dbReference type="Proteomes" id="UP000525923"/>
    </source>
</evidence>
<dbReference type="PROSITE" id="PS51257">
    <property type="entry name" value="PROKAR_LIPOPROTEIN"/>
    <property type="match status" value="1"/>
</dbReference>
<dbReference type="EMBL" id="JACHHE010000007">
    <property type="protein sequence ID" value="MBB5181093.1"/>
    <property type="molecule type" value="Genomic_DNA"/>
</dbReference>
<feature type="compositionally biased region" description="Low complexity" evidence="1">
    <location>
        <begin position="34"/>
        <end position="44"/>
    </location>
</feature>